<reference evidence="5 6" key="1">
    <citation type="journal article" date="2020" name="ISME J.">
        <title>Uncovering the hidden diversity of litter-decomposition mechanisms in mushroom-forming fungi.</title>
        <authorList>
            <person name="Floudas D."/>
            <person name="Bentzer J."/>
            <person name="Ahren D."/>
            <person name="Johansson T."/>
            <person name="Persson P."/>
            <person name="Tunlid A."/>
        </authorList>
    </citation>
    <scope>NUCLEOTIDE SEQUENCE [LARGE SCALE GENOMIC DNA]</scope>
    <source>
        <strain evidence="5 6">CBS 406.79</strain>
    </source>
</reference>
<evidence type="ECO:0000313" key="5">
    <source>
        <dbReference type="EMBL" id="KAF5390810.1"/>
    </source>
</evidence>
<keyword evidence="2" id="KW-0539">Nucleus</keyword>
<dbReference type="InterPro" id="IPR025151">
    <property type="entry name" value="ELYS_dom"/>
</dbReference>
<dbReference type="GO" id="GO:0005634">
    <property type="term" value="C:nucleus"/>
    <property type="evidence" value="ECO:0007669"/>
    <property type="project" value="UniProtKB-SubCell"/>
</dbReference>
<feature type="region of interest" description="Disordered" evidence="3">
    <location>
        <begin position="389"/>
        <end position="434"/>
    </location>
</feature>
<feature type="compositionally biased region" description="Basic residues" evidence="3">
    <location>
        <begin position="884"/>
        <end position="896"/>
    </location>
</feature>
<feature type="compositionally biased region" description="Acidic residues" evidence="3">
    <location>
        <begin position="739"/>
        <end position="757"/>
    </location>
</feature>
<feature type="compositionally biased region" description="Acidic residues" evidence="3">
    <location>
        <begin position="850"/>
        <end position="864"/>
    </location>
</feature>
<feature type="compositionally biased region" description="Polar residues" evidence="3">
    <location>
        <begin position="581"/>
        <end position="602"/>
    </location>
</feature>
<evidence type="ECO:0000259" key="4">
    <source>
        <dbReference type="Pfam" id="PF13934"/>
    </source>
</evidence>
<feature type="region of interest" description="Disordered" evidence="3">
    <location>
        <begin position="548"/>
        <end position="634"/>
    </location>
</feature>
<gene>
    <name evidence="5" type="ORF">D9757_004515</name>
</gene>
<comment type="subcellular location">
    <subcellularLocation>
        <location evidence="1">Nucleus</location>
    </subcellularLocation>
</comment>
<feature type="compositionally biased region" description="Low complexity" evidence="3">
    <location>
        <begin position="923"/>
        <end position="933"/>
    </location>
</feature>
<accession>A0A8H5HX69</accession>
<evidence type="ECO:0000313" key="6">
    <source>
        <dbReference type="Proteomes" id="UP000518752"/>
    </source>
</evidence>
<feature type="region of interest" description="Disordered" evidence="3">
    <location>
        <begin position="672"/>
        <end position="988"/>
    </location>
</feature>
<feature type="compositionally biased region" description="Basic and acidic residues" evidence="3">
    <location>
        <begin position="603"/>
        <end position="613"/>
    </location>
</feature>
<keyword evidence="6" id="KW-1185">Reference proteome</keyword>
<protein>
    <recommendedName>
        <fullName evidence="4">ELYS-like domain-containing protein</fullName>
    </recommendedName>
</protein>
<feature type="compositionally biased region" description="Acidic residues" evidence="3">
    <location>
        <begin position="903"/>
        <end position="912"/>
    </location>
</feature>
<evidence type="ECO:0000256" key="3">
    <source>
        <dbReference type="SAM" id="MobiDB-lite"/>
    </source>
</evidence>
<organism evidence="5 6">
    <name type="scientific">Collybiopsis confluens</name>
    <dbReference type="NCBI Taxonomy" id="2823264"/>
    <lineage>
        <taxon>Eukaryota</taxon>
        <taxon>Fungi</taxon>
        <taxon>Dikarya</taxon>
        <taxon>Basidiomycota</taxon>
        <taxon>Agaricomycotina</taxon>
        <taxon>Agaricomycetes</taxon>
        <taxon>Agaricomycetidae</taxon>
        <taxon>Agaricales</taxon>
        <taxon>Marasmiineae</taxon>
        <taxon>Omphalotaceae</taxon>
        <taxon>Collybiopsis</taxon>
    </lineage>
</organism>
<dbReference type="OrthoDB" id="20729at2759"/>
<feature type="compositionally biased region" description="Low complexity" evidence="3">
    <location>
        <begin position="793"/>
        <end position="824"/>
    </location>
</feature>
<proteinExistence type="predicted"/>
<comment type="caution">
    <text evidence="5">The sequence shown here is derived from an EMBL/GenBank/DDBJ whole genome shotgun (WGS) entry which is preliminary data.</text>
</comment>
<feature type="compositionally biased region" description="Polar residues" evidence="3">
    <location>
        <begin position="714"/>
        <end position="727"/>
    </location>
</feature>
<evidence type="ECO:0000256" key="1">
    <source>
        <dbReference type="ARBA" id="ARBA00004123"/>
    </source>
</evidence>
<feature type="domain" description="ELYS-like" evidence="4">
    <location>
        <begin position="39"/>
        <end position="250"/>
    </location>
</feature>
<sequence length="988" mass="105313">MDVNLSSYLQYFDLTEDFFPWHRARVQEIEQRRATMGDRLLFDILLTLGAIKDADILFPPHDVVGLERLLDAIFRSTYDGLKRDSLVFFLLKWHRDGRERRFAKEKHIAPQFCQLAEAYWCLDAGINVPTAVSLLADSRLNQDHSSKILQAILTAPDVEPYSLIVRYIRTAKPILTEPEDLDVYLVALCHHSLFEAWQYQRSFSQGNPSRLRLFKKMLEWCVSPKPKPTPLTHLLTIPLTPYEASILESYACFPSPSQTDTIFDSNALSPLGLATLQNLACTRLVQIGQYADAIQLHRRFSSVPVSTIPGSSSSAATKTVHERNDMIQALYSTLPSVERALLDAEIKGTPMFGFAISQPDAAVDMNASGGSDATMTMTESQSWDEIHRDEASGVNPPPMVNGKVPLPTPAVSTSSVPSKESLSSLSSSTAAPAPAPTVFTAVPSSFSLAGSTSNTSFAGRERDNLASSLSGVPRFGGGPPLLPISSSSTVPAPNLSSSSGFGGIPSLNPGLGLSRAGRKSLPFSTSAFTTGSNSNALETSVSSAFGTSGFTSGAHPNPNPNPNPLSFSSSKRKPNAFYKPTSATEGNNDTPNLFSSQPMQLENQDHRSPERQSARRSGRYSFGATKDLASGVSEDEVTAGVMQVDDQDRDQGVNGSFEYSLFANHPGLPAAGVNGRNGRKSFGSGPTVGAKAAAAAAASAASGSSGVDRENNDKSLSNSVGLALSTSKRPRPPGAFIVDGEEEDDDEGEDAIMDIIEESSSRSRPAPPPIEPPARHTRSSRKSNIPSQAQTTSISAISGKPSSSSRTRAGAGGPSVSSRISASKSSEKGKKSSSRISTRGSKKVVPGAMFDEDDEMDGGGDEDSDAHSQSQSEGGRWSPPQQRATKRGAARGHPTRAQKTLNDDDGEEEGTEGEAYVAPLGGRSARTAAATATRSRKTRASIAASLDSNEDVSTGTRRRSSRISTADVGARKSTRKSTATSSRRKTRA</sequence>
<dbReference type="AlphaFoldDB" id="A0A8H5HX69"/>
<name>A0A8H5HX69_9AGAR</name>
<feature type="compositionally biased region" description="Low complexity" evidence="3">
    <location>
        <begin position="409"/>
        <end position="434"/>
    </location>
</feature>
<feature type="compositionally biased region" description="Polar residues" evidence="3">
    <location>
        <begin position="867"/>
        <end position="883"/>
    </location>
</feature>
<feature type="compositionally biased region" description="Low complexity" evidence="3">
    <location>
        <begin position="689"/>
        <end position="706"/>
    </location>
</feature>
<dbReference type="Proteomes" id="UP000518752">
    <property type="component" value="Unassembled WGS sequence"/>
</dbReference>
<feature type="compositionally biased region" description="Polar residues" evidence="3">
    <location>
        <begin position="782"/>
        <end position="792"/>
    </location>
</feature>
<dbReference type="EMBL" id="JAACJN010000013">
    <property type="protein sequence ID" value="KAF5390810.1"/>
    <property type="molecule type" value="Genomic_DNA"/>
</dbReference>
<dbReference type="Pfam" id="PF13934">
    <property type="entry name" value="ELYS"/>
    <property type="match status" value="1"/>
</dbReference>
<evidence type="ECO:0000256" key="2">
    <source>
        <dbReference type="ARBA" id="ARBA00023242"/>
    </source>
</evidence>